<dbReference type="InterPro" id="IPR012337">
    <property type="entry name" value="RNaseH-like_sf"/>
</dbReference>
<sequence>MFAHQTTSSEKSPTLAGPRDLKSPDNLGNGEYVTEVPRKKRRLDGEFHPSLPPASVPTEDAPNGRSLSGSGSDMPSTTFSRTNNRPSDAHQGVDVARKPHKTTKSPATPIPTLNPRMLTQPPASHTMRLQLIKLMYVEMSRLNGDISQSSDPSEQALKLSERQLIEAVHDEEETAAKDSPAVYANVLKLRIAKLRKMQLSGWKEERVKQEARIVGNSKQKCSALEAVETGLLPDQEIAFLQRLIAKQRGLEKFNYVIERPNQDEVSKAEKGVEASNGWEQCDRCKTRFQVFPGRRKEDGALTSGGPCRFHPARPRRAMQRDKVDTASRESVFACCSETVGVSIGCTTAPSHVYKISDAKRLALIEPFEDTPKNPGVSEKKSAVCFDCEMGYTTMGLELIRMTATSWPSGERLADVLVRPKGEILDFNTRFSGVRPEDYARAAPYGEKADQPDHHEAPSSSKLSVVDSIPAARTLLLSYLDPSTPLIGHAIDNDLNATRLIHPSIIDTVLLYPHPRGLPMRFGLKALMKRHLDRDIQMGGSAGHDSGEDARAAGELVKLRVAETWRRMKAQGWMVEESNFVAPMTRADAMRADISKVKALG</sequence>
<dbReference type="SMART" id="SM00479">
    <property type="entry name" value="EXOIII"/>
    <property type="match status" value="1"/>
</dbReference>
<dbReference type="GO" id="GO:0004527">
    <property type="term" value="F:exonuclease activity"/>
    <property type="evidence" value="ECO:0007669"/>
    <property type="project" value="UniProtKB-KW"/>
</dbReference>
<evidence type="ECO:0000256" key="4">
    <source>
        <dbReference type="ARBA" id="ARBA00022839"/>
    </source>
</evidence>
<dbReference type="InterPro" id="IPR036397">
    <property type="entry name" value="RNaseH_sf"/>
</dbReference>
<accession>A0AA43TXT9</accession>
<dbReference type="CDD" id="cd06145">
    <property type="entry name" value="REX1_like"/>
    <property type="match status" value="1"/>
</dbReference>
<dbReference type="GO" id="GO:0003676">
    <property type="term" value="F:nucleic acid binding"/>
    <property type="evidence" value="ECO:0007669"/>
    <property type="project" value="InterPro"/>
</dbReference>
<keyword evidence="3" id="KW-0378">Hydrolase</keyword>
<keyword evidence="2" id="KW-0540">Nuclease</keyword>
<evidence type="ECO:0000256" key="3">
    <source>
        <dbReference type="ARBA" id="ARBA00022801"/>
    </source>
</evidence>
<comment type="similarity">
    <text evidence="1">Belongs to the REXO1/REXO3 family.</text>
</comment>
<evidence type="ECO:0000256" key="1">
    <source>
        <dbReference type="ARBA" id="ARBA00006357"/>
    </source>
</evidence>
<dbReference type="AlphaFoldDB" id="A0AA43TXT9"/>
<dbReference type="Gene3D" id="3.30.420.10">
    <property type="entry name" value="Ribonuclease H-like superfamily/Ribonuclease H"/>
    <property type="match status" value="1"/>
</dbReference>
<dbReference type="InterPro" id="IPR047021">
    <property type="entry name" value="REXO1/3/4-like"/>
</dbReference>
<feature type="domain" description="Exonuclease" evidence="6">
    <location>
        <begin position="381"/>
        <end position="565"/>
    </location>
</feature>
<comment type="caution">
    <text evidence="7">The sequence shown here is derived from an EMBL/GenBank/DDBJ whole genome shotgun (WGS) entry which is preliminary data.</text>
</comment>
<name>A0AA43TXT9_9LECA</name>
<protein>
    <submittedName>
        <fullName evidence="7">RNA exonuclease 3</fullName>
    </submittedName>
</protein>
<dbReference type="InterPro" id="IPR034922">
    <property type="entry name" value="REX1-like_exo"/>
</dbReference>
<keyword evidence="4 7" id="KW-0269">Exonuclease</keyword>
<feature type="compositionally biased region" description="Polar residues" evidence="5">
    <location>
        <begin position="1"/>
        <end position="12"/>
    </location>
</feature>
<proteinExistence type="inferred from homology"/>
<dbReference type="PANTHER" id="PTHR12801">
    <property type="entry name" value="RNA EXONUCLEASE REXO1 / RECO3 FAMILY MEMBER-RELATED"/>
    <property type="match status" value="1"/>
</dbReference>
<feature type="region of interest" description="Disordered" evidence="5">
    <location>
        <begin position="1"/>
        <end position="120"/>
    </location>
</feature>
<dbReference type="GO" id="GO:0005634">
    <property type="term" value="C:nucleus"/>
    <property type="evidence" value="ECO:0007669"/>
    <property type="project" value="TreeGrafter"/>
</dbReference>
<reference evidence="7" key="1">
    <citation type="journal article" date="2023" name="Genome Biol. Evol.">
        <title>First Whole Genome Sequence and Flow Cytometry Genome Size Data for the Lichen-Forming Fungus Ramalina farinacea (Ascomycota).</title>
        <authorList>
            <person name="Llewellyn T."/>
            <person name="Mian S."/>
            <person name="Hill R."/>
            <person name="Leitch I.J."/>
            <person name="Gaya E."/>
        </authorList>
    </citation>
    <scope>NUCLEOTIDE SEQUENCE</scope>
    <source>
        <strain evidence="7">LIQ254RAFAR</strain>
    </source>
</reference>
<evidence type="ECO:0000313" key="7">
    <source>
        <dbReference type="EMBL" id="MDI1488402.1"/>
    </source>
</evidence>
<dbReference type="InterPro" id="IPR013520">
    <property type="entry name" value="Ribonucl_H"/>
</dbReference>
<organism evidence="7 8">
    <name type="scientific">Ramalina farinacea</name>
    <dbReference type="NCBI Taxonomy" id="258253"/>
    <lineage>
        <taxon>Eukaryota</taxon>
        <taxon>Fungi</taxon>
        <taxon>Dikarya</taxon>
        <taxon>Ascomycota</taxon>
        <taxon>Pezizomycotina</taxon>
        <taxon>Lecanoromycetes</taxon>
        <taxon>OSLEUM clade</taxon>
        <taxon>Lecanoromycetidae</taxon>
        <taxon>Lecanorales</taxon>
        <taxon>Lecanorineae</taxon>
        <taxon>Ramalinaceae</taxon>
        <taxon>Ramalina</taxon>
    </lineage>
</organism>
<dbReference type="EMBL" id="JAPUFD010000007">
    <property type="protein sequence ID" value="MDI1488402.1"/>
    <property type="molecule type" value="Genomic_DNA"/>
</dbReference>
<evidence type="ECO:0000259" key="6">
    <source>
        <dbReference type="SMART" id="SM00479"/>
    </source>
</evidence>
<dbReference type="SUPFAM" id="SSF53098">
    <property type="entry name" value="Ribonuclease H-like"/>
    <property type="match status" value="1"/>
</dbReference>
<dbReference type="Proteomes" id="UP001161017">
    <property type="component" value="Unassembled WGS sequence"/>
</dbReference>
<evidence type="ECO:0000256" key="5">
    <source>
        <dbReference type="SAM" id="MobiDB-lite"/>
    </source>
</evidence>
<feature type="compositionally biased region" description="Polar residues" evidence="5">
    <location>
        <begin position="65"/>
        <end position="86"/>
    </location>
</feature>
<keyword evidence="8" id="KW-1185">Reference proteome</keyword>
<dbReference type="PANTHER" id="PTHR12801:SF112">
    <property type="entry name" value="RNA EXONUCLEASE 3"/>
    <property type="match status" value="1"/>
</dbReference>
<evidence type="ECO:0000313" key="8">
    <source>
        <dbReference type="Proteomes" id="UP001161017"/>
    </source>
</evidence>
<evidence type="ECO:0000256" key="2">
    <source>
        <dbReference type="ARBA" id="ARBA00022722"/>
    </source>
</evidence>
<gene>
    <name evidence="7" type="primary">REX3</name>
    <name evidence="7" type="ORF">OHK93_007677</name>
</gene>